<organism evidence="11 12">
    <name type="scientific">Xylanibacter brevis</name>
    <dbReference type="NCBI Taxonomy" id="83231"/>
    <lineage>
        <taxon>Bacteria</taxon>
        <taxon>Pseudomonadati</taxon>
        <taxon>Bacteroidota</taxon>
        <taxon>Bacteroidia</taxon>
        <taxon>Bacteroidales</taxon>
        <taxon>Prevotellaceae</taxon>
        <taxon>Xylanibacter</taxon>
    </lineage>
</organism>
<dbReference type="Proteomes" id="UP001200470">
    <property type="component" value="Unassembled WGS sequence"/>
</dbReference>
<dbReference type="InterPro" id="IPR042206">
    <property type="entry name" value="CRISPR-assoc_Cas1_C"/>
</dbReference>
<gene>
    <name evidence="10 11" type="primary">cas1</name>
    <name evidence="11" type="ORF">I6E12_12105</name>
</gene>
<protein>
    <recommendedName>
        <fullName evidence="10">CRISPR-associated endonuclease Cas1</fullName>
        <ecNumber evidence="10">3.1.-.-</ecNumber>
    </recommendedName>
</protein>
<dbReference type="InterPro" id="IPR019855">
    <property type="entry name" value="CRISPR-assoc_Cas1_NMENI"/>
</dbReference>
<comment type="cofactor">
    <cofactor evidence="10">
        <name>Mg(2+)</name>
        <dbReference type="ChEBI" id="CHEBI:18420"/>
    </cofactor>
    <cofactor evidence="10">
        <name>Mn(2+)</name>
        <dbReference type="ChEBI" id="CHEBI:29035"/>
    </cofactor>
</comment>
<feature type="binding site" evidence="10">
    <location>
        <position position="205"/>
    </location>
    <ligand>
        <name>Mn(2+)</name>
        <dbReference type="ChEBI" id="CHEBI:29035"/>
    </ligand>
</feature>
<dbReference type="PANTHER" id="PTHR34353">
    <property type="entry name" value="CRISPR-ASSOCIATED ENDONUCLEASE CAS1 1"/>
    <property type="match status" value="1"/>
</dbReference>
<accession>A0ABS9CIC2</accession>
<evidence type="ECO:0000256" key="7">
    <source>
        <dbReference type="ARBA" id="ARBA00023125"/>
    </source>
</evidence>
<evidence type="ECO:0000256" key="6">
    <source>
        <dbReference type="ARBA" id="ARBA00023118"/>
    </source>
</evidence>
<dbReference type="EC" id="3.1.-.-" evidence="10"/>
<keyword evidence="3 10" id="KW-0255">Endonuclease</keyword>
<name>A0ABS9CIC2_9BACT</name>
<dbReference type="EMBL" id="JADYTN010000045">
    <property type="protein sequence ID" value="MCF2564838.1"/>
    <property type="molecule type" value="Genomic_DNA"/>
</dbReference>
<dbReference type="PANTHER" id="PTHR34353:SF2">
    <property type="entry name" value="CRISPR-ASSOCIATED ENDONUCLEASE CAS1 1"/>
    <property type="match status" value="1"/>
</dbReference>
<keyword evidence="7 10" id="KW-0238">DNA-binding</keyword>
<dbReference type="InterPro" id="IPR050646">
    <property type="entry name" value="Cas1"/>
</dbReference>
<comment type="caution">
    <text evidence="11">The sequence shown here is derived from an EMBL/GenBank/DDBJ whole genome shotgun (WGS) entry which is preliminary data.</text>
</comment>
<keyword evidence="12" id="KW-1185">Reference proteome</keyword>
<evidence type="ECO:0000256" key="4">
    <source>
        <dbReference type="ARBA" id="ARBA00022801"/>
    </source>
</evidence>
<dbReference type="InterPro" id="IPR042211">
    <property type="entry name" value="CRISPR-assoc_Cas1_N"/>
</dbReference>
<evidence type="ECO:0000313" key="12">
    <source>
        <dbReference type="Proteomes" id="UP001200470"/>
    </source>
</evidence>
<evidence type="ECO:0000256" key="9">
    <source>
        <dbReference type="ARBA" id="ARBA00038592"/>
    </source>
</evidence>
<evidence type="ECO:0000256" key="10">
    <source>
        <dbReference type="HAMAP-Rule" id="MF_01470"/>
    </source>
</evidence>
<evidence type="ECO:0000256" key="3">
    <source>
        <dbReference type="ARBA" id="ARBA00022759"/>
    </source>
</evidence>
<dbReference type="Pfam" id="PF01867">
    <property type="entry name" value="Cas_Cas1"/>
    <property type="match status" value="1"/>
</dbReference>
<keyword evidence="1 10" id="KW-0540">Nuclease</keyword>
<evidence type="ECO:0000256" key="1">
    <source>
        <dbReference type="ARBA" id="ARBA00022722"/>
    </source>
</evidence>
<comment type="subunit">
    <text evidence="9 10">Homodimer, forms a heterotetramer with a Cas2 homodimer.</text>
</comment>
<keyword evidence="4 10" id="KW-0378">Hydrolase</keyword>
<evidence type="ECO:0000256" key="5">
    <source>
        <dbReference type="ARBA" id="ARBA00022842"/>
    </source>
</evidence>
<dbReference type="NCBIfam" id="TIGR03639">
    <property type="entry name" value="cas1_NMENI"/>
    <property type="match status" value="1"/>
</dbReference>
<dbReference type="InterPro" id="IPR002729">
    <property type="entry name" value="CRISPR-assoc_Cas1"/>
</dbReference>
<reference evidence="11 12" key="1">
    <citation type="submission" date="2020-12" db="EMBL/GenBank/DDBJ databases">
        <title>Whole genome sequences of gut porcine anaerobes.</title>
        <authorList>
            <person name="Kubasova T."/>
            <person name="Jahodarova E."/>
            <person name="Rychlik I."/>
        </authorList>
    </citation>
    <scope>NUCLEOTIDE SEQUENCE [LARGE SCALE GENOMIC DNA]</scope>
    <source>
        <strain evidence="11 12">An925</strain>
    </source>
</reference>
<dbReference type="NCBIfam" id="TIGR00287">
    <property type="entry name" value="cas1"/>
    <property type="match status" value="1"/>
</dbReference>
<keyword evidence="2 10" id="KW-0479">Metal-binding</keyword>
<comment type="function">
    <text evidence="10">CRISPR (clustered regularly interspaced short palindromic repeat), is an adaptive immune system that provides protection against mobile genetic elements (viruses, transposable elements and conjugative plasmids). CRISPR clusters contain spacers, sequences complementary to antecedent mobile elements, and target invading nucleic acids. CRISPR clusters are transcribed and processed into CRISPR RNA (crRNA). Acts as a dsDNA endonuclease. Involved in the integration of spacer DNA into the CRISPR cassette.</text>
</comment>
<dbReference type="Gene3D" id="3.100.10.20">
    <property type="entry name" value="CRISPR-associated endonuclease Cas1, N-terminal domain"/>
    <property type="match status" value="1"/>
</dbReference>
<keyword evidence="6 10" id="KW-0051">Antiviral defense</keyword>
<dbReference type="Gene3D" id="1.20.120.920">
    <property type="entry name" value="CRISPR-associated endonuclease Cas1, C-terminal domain"/>
    <property type="match status" value="1"/>
</dbReference>
<feature type="binding site" evidence="10">
    <location>
        <position position="220"/>
    </location>
    <ligand>
        <name>Mn(2+)</name>
        <dbReference type="ChEBI" id="CHEBI:29035"/>
    </ligand>
</feature>
<evidence type="ECO:0000313" key="11">
    <source>
        <dbReference type="EMBL" id="MCF2564838.1"/>
    </source>
</evidence>
<evidence type="ECO:0000256" key="8">
    <source>
        <dbReference type="ARBA" id="ARBA00023211"/>
    </source>
</evidence>
<dbReference type="GO" id="GO:0004519">
    <property type="term" value="F:endonuclease activity"/>
    <property type="evidence" value="ECO:0007669"/>
    <property type="project" value="UniProtKB-KW"/>
</dbReference>
<comment type="similarity">
    <text evidence="10">Belongs to the CRISPR-associated endonuclease Cas1 family.</text>
</comment>
<sequence>MIKQTLFFSTPSCLSLKNQQLVISWKDCEDKVTRPIEDLGCVILENQMINVTLPLLNELVKNNVAVVLCDDKFMPTAMLQSLDANATQAETLKYQLEVSEPIKKQVWKQIIEAKIKNQAAMLNSVGRNGDVLKPFYMNVKSGDSDNREGVAAKIYWNELFGNNFKRERDGGNPNILLNYGYSILRAATARALLGSGLMPNFGVFHKSRYNAFPLADDVMEPYRPYVDEIVYALYKDGATELNKNTKASIIRVLSSDVKIGKVMRPLQIALTFTTASLAKVYIGNLKKLSLPFM</sequence>
<proteinExistence type="inferred from homology"/>
<evidence type="ECO:0000256" key="2">
    <source>
        <dbReference type="ARBA" id="ARBA00022723"/>
    </source>
</evidence>
<keyword evidence="5 10" id="KW-0460">Magnesium</keyword>
<dbReference type="HAMAP" id="MF_01470">
    <property type="entry name" value="Cas1"/>
    <property type="match status" value="1"/>
</dbReference>
<keyword evidence="8 10" id="KW-0464">Manganese</keyword>
<feature type="binding site" evidence="10">
    <location>
        <position position="148"/>
    </location>
    <ligand>
        <name>Mn(2+)</name>
        <dbReference type="ChEBI" id="CHEBI:29035"/>
    </ligand>
</feature>
<dbReference type="RefSeq" id="WP_301638701.1">
    <property type="nucleotide sequence ID" value="NZ_JADYTN010000045.1"/>
</dbReference>